<dbReference type="Gene3D" id="3.30.70.100">
    <property type="match status" value="1"/>
</dbReference>
<dbReference type="Proteomes" id="UP000199515">
    <property type="component" value="Unassembled WGS sequence"/>
</dbReference>
<dbReference type="InterPro" id="IPR017969">
    <property type="entry name" value="Heavy-metal-associated_CS"/>
</dbReference>
<keyword evidence="1" id="KW-0479">Metal-binding</keyword>
<dbReference type="InterPro" id="IPR036163">
    <property type="entry name" value="HMA_dom_sf"/>
</dbReference>
<dbReference type="PROSITE" id="PS01047">
    <property type="entry name" value="HMA_1"/>
    <property type="match status" value="1"/>
</dbReference>
<dbReference type="GO" id="GO:0046872">
    <property type="term" value="F:metal ion binding"/>
    <property type="evidence" value="ECO:0007669"/>
    <property type="project" value="UniProtKB-KW"/>
</dbReference>
<dbReference type="EMBL" id="FNON01000017">
    <property type="protein sequence ID" value="SDZ44656.1"/>
    <property type="molecule type" value="Genomic_DNA"/>
</dbReference>
<organism evidence="3 4">
    <name type="scientific">Amycolatopsis xylanica</name>
    <dbReference type="NCBI Taxonomy" id="589385"/>
    <lineage>
        <taxon>Bacteria</taxon>
        <taxon>Bacillati</taxon>
        <taxon>Actinomycetota</taxon>
        <taxon>Actinomycetes</taxon>
        <taxon>Pseudonocardiales</taxon>
        <taxon>Pseudonocardiaceae</taxon>
        <taxon>Amycolatopsis</taxon>
    </lineage>
</organism>
<keyword evidence="4" id="KW-1185">Reference proteome</keyword>
<feature type="domain" description="HMA" evidence="2">
    <location>
        <begin position="5"/>
        <end position="70"/>
    </location>
</feature>
<evidence type="ECO:0000259" key="2">
    <source>
        <dbReference type="PROSITE" id="PS50846"/>
    </source>
</evidence>
<sequence length="70" mass="7078">MLVAMTSSYTVTGMSCGGCAGSVSRALNALTGVSDVKIDLKTGQVTVDSAEPVAEPDIRAAIEKAGYQLA</sequence>
<dbReference type="Pfam" id="PF00403">
    <property type="entry name" value="HMA"/>
    <property type="match status" value="1"/>
</dbReference>
<dbReference type="InterPro" id="IPR006121">
    <property type="entry name" value="HMA_dom"/>
</dbReference>
<evidence type="ECO:0000256" key="1">
    <source>
        <dbReference type="ARBA" id="ARBA00022723"/>
    </source>
</evidence>
<evidence type="ECO:0000313" key="4">
    <source>
        <dbReference type="Proteomes" id="UP000199515"/>
    </source>
</evidence>
<dbReference type="CDD" id="cd00371">
    <property type="entry name" value="HMA"/>
    <property type="match status" value="1"/>
</dbReference>
<dbReference type="PROSITE" id="PS50846">
    <property type="entry name" value="HMA_2"/>
    <property type="match status" value="1"/>
</dbReference>
<dbReference type="STRING" id="589385.SAMN05421504_11754"/>
<reference evidence="3 4" key="1">
    <citation type="submission" date="2016-10" db="EMBL/GenBank/DDBJ databases">
        <authorList>
            <person name="de Groot N.N."/>
        </authorList>
    </citation>
    <scope>NUCLEOTIDE SEQUENCE [LARGE SCALE GENOMIC DNA]</scope>
    <source>
        <strain evidence="3 4">CPCC 202699</strain>
    </source>
</reference>
<proteinExistence type="predicted"/>
<accession>A0A1H3T301</accession>
<name>A0A1H3T301_9PSEU</name>
<protein>
    <submittedName>
        <fullName evidence="3">Copper chaperone CopZ</fullName>
    </submittedName>
</protein>
<evidence type="ECO:0000313" key="3">
    <source>
        <dbReference type="EMBL" id="SDZ44656.1"/>
    </source>
</evidence>
<dbReference type="SUPFAM" id="SSF55008">
    <property type="entry name" value="HMA, heavy metal-associated domain"/>
    <property type="match status" value="1"/>
</dbReference>
<gene>
    <name evidence="3" type="ORF">SAMN05421504_11754</name>
</gene>
<dbReference type="AlphaFoldDB" id="A0A1H3T301"/>